<protein>
    <recommendedName>
        <fullName evidence="1">FecR protein domain-containing protein</fullName>
    </recommendedName>
</protein>
<dbReference type="Pfam" id="PF04773">
    <property type="entry name" value="FecR"/>
    <property type="match status" value="1"/>
</dbReference>
<dbReference type="Proteomes" id="UP000249524">
    <property type="component" value="Unassembled WGS sequence"/>
</dbReference>
<dbReference type="EMBL" id="QFYS01000002">
    <property type="protein sequence ID" value="RAK67499.1"/>
    <property type="molecule type" value="Genomic_DNA"/>
</dbReference>
<dbReference type="Gene3D" id="2.60.120.1440">
    <property type="match status" value="1"/>
</dbReference>
<proteinExistence type="predicted"/>
<feature type="domain" description="FecR protein" evidence="1">
    <location>
        <begin position="56"/>
        <end position="143"/>
    </location>
</feature>
<reference evidence="2 3" key="1">
    <citation type="submission" date="2018-05" db="EMBL/GenBank/DDBJ databases">
        <authorList>
            <person name="Lanie J.A."/>
            <person name="Ng W.-L."/>
            <person name="Kazmierczak K.M."/>
            <person name="Andrzejewski T.M."/>
            <person name="Davidsen T.M."/>
            <person name="Wayne K.J."/>
            <person name="Tettelin H."/>
            <person name="Glass J.I."/>
            <person name="Rusch D."/>
            <person name="Podicherti R."/>
            <person name="Tsui H.-C.T."/>
            <person name="Winkler M.E."/>
        </authorList>
    </citation>
    <scope>NUCLEOTIDE SEQUENCE [LARGE SCALE GENOMIC DNA]</scope>
    <source>
        <strain evidence="2 3">BUT-10</strain>
    </source>
</reference>
<evidence type="ECO:0000313" key="2">
    <source>
        <dbReference type="EMBL" id="RAK67499.1"/>
    </source>
</evidence>
<name>A0A328BLR5_9CAUL</name>
<dbReference type="AlphaFoldDB" id="A0A328BLR5"/>
<evidence type="ECO:0000313" key="3">
    <source>
        <dbReference type="Proteomes" id="UP000249524"/>
    </source>
</evidence>
<organism evidence="2 3">
    <name type="scientific">Phenylobacterium kunshanense</name>
    <dbReference type="NCBI Taxonomy" id="1445034"/>
    <lineage>
        <taxon>Bacteria</taxon>
        <taxon>Pseudomonadati</taxon>
        <taxon>Pseudomonadota</taxon>
        <taxon>Alphaproteobacteria</taxon>
        <taxon>Caulobacterales</taxon>
        <taxon>Caulobacteraceae</taxon>
        <taxon>Phenylobacterium</taxon>
    </lineage>
</organism>
<accession>A0A328BLR5</accession>
<evidence type="ECO:0000259" key="1">
    <source>
        <dbReference type="Pfam" id="PF04773"/>
    </source>
</evidence>
<gene>
    <name evidence="2" type="ORF">DJ019_06205</name>
</gene>
<dbReference type="InterPro" id="IPR006860">
    <property type="entry name" value="FecR"/>
</dbReference>
<keyword evidence="3" id="KW-1185">Reference proteome</keyword>
<dbReference type="PANTHER" id="PTHR38731">
    <property type="entry name" value="LIPL45-RELATED LIPOPROTEIN-RELATED"/>
    <property type="match status" value="1"/>
</dbReference>
<sequence length="145" mass="15222">MRGALVAGLLIAIGLSTPSVALAEIGRIKTVVGQVNVVRGKVVTPATPGLKLEVRDVLATGPNGRVGVTFVDNSRFAIGPNSRVALSEFEFDDTTHRGKSLTTLDRGTLGVVSGQIAKENKDAMKVRTPTSLLAARGTRFVVEVK</sequence>
<dbReference type="RefSeq" id="WP_111275110.1">
    <property type="nucleotide sequence ID" value="NZ_QFYS01000002.1"/>
</dbReference>
<comment type="caution">
    <text evidence="2">The sequence shown here is derived from an EMBL/GenBank/DDBJ whole genome shotgun (WGS) entry which is preliminary data.</text>
</comment>
<dbReference type="OrthoDB" id="6038785at2"/>
<dbReference type="PANTHER" id="PTHR38731:SF1">
    <property type="entry name" value="FECR PROTEIN DOMAIN-CONTAINING PROTEIN"/>
    <property type="match status" value="1"/>
</dbReference>